<dbReference type="SMART" id="SM00320">
    <property type="entry name" value="WD40"/>
    <property type="match status" value="4"/>
</dbReference>
<evidence type="ECO:0000256" key="2">
    <source>
        <dbReference type="ARBA" id="ARBA00022723"/>
    </source>
</evidence>
<dbReference type="RefSeq" id="XP_013346013.1">
    <property type="nucleotide sequence ID" value="XM_013490559.1"/>
</dbReference>
<dbReference type="EMBL" id="KL584754">
    <property type="protein sequence ID" value="KEQ97161.1"/>
    <property type="molecule type" value="Genomic_DNA"/>
</dbReference>
<dbReference type="InterPro" id="IPR001680">
    <property type="entry name" value="WD40_rpt"/>
</dbReference>
<keyword evidence="2" id="KW-0479">Metal-binding</keyword>
<keyword evidence="9" id="KW-1185">Reference proteome</keyword>
<keyword evidence="1 6" id="KW-0853">WD repeat</keyword>
<feature type="region of interest" description="Disordered" evidence="7">
    <location>
        <begin position="1"/>
        <end position="33"/>
    </location>
</feature>
<name>A0A074ZEV4_AURSE</name>
<dbReference type="STRING" id="1043005.A0A074ZEV4"/>
<dbReference type="OrthoDB" id="60955at2759"/>
<dbReference type="Proteomes" id="UP000030641">
    <property type="component" value="Unassembled WGS sequence"/>
</dbReference>
<dbReference type="OMA" id="QTWRIVK"/>
<dbReference type="GeneID" id="25369209"/>
<feature type="compositionally biased region" description="Polar residues" evidence="7">
    <location>
        <begin position="870"/>
        <end position="882"/>
    </location>
</feature>
<dbReference type="InterPro" id="IPR015943">
    <property type="entry name" value="WD40/YVTN_repeat-like_dom_sf"/>
</dbReference>
<evidence type="ECO:0000256" key="5">
    <source>
        <dbReference type="ARBA" id="ARBA00022833"/>
    </source>
</evidence>
<dbReference type="GO" id="GO:0005829">
    <property type="term" value="C:cytosol"/>
    <property type="evidence" value="ECO:0007669"/>
    <property type="project" value="TreeGrafter"/>
</dbReference>
<feature type="region of interest" description="Disordered" evidence="7">
    <location>
        <begin position="1320"/>
        <end position="1355"/>
    </location>
</feature>
<dbReference type="GO" id="GO:1904263">
    <property type="term" value="P:positive regulation of TORC1 signaling"/>
    <property type="evidence" value="ECO:0007669"/>
    <property type="project" value="TreeGrafter"/>
</dbReference>
<feature type="region of interest" description="Disordered" evidence="7">
    <location>
        <begin position="47"/>
        <end position="66"/>
    </location>
</feature>
<keyword evidence="4" id="KW-0863">Zinc-finger</keyword>
<feature type="compositionally biased region" description="Polar residues" evidence="7">
    <location>
        <begin position="470"/>
        <end position="480"/>
    </location>
</feature>
<sequence>MNPEQPRRAATVPLPVPQGHQNPPPAPPLPPQQRARNALNRFLGFPARAADGEGDGREGSSAGLKDVQRLPSLSAYNASASHKTGLEINSLSINDEGSHAILAGRDILKTIRVDEGSCTEDINIRTAIRNYSAHTSGRSKDNINISDVAWGKGNFGNYIAAANANGPITLYDLNHPGIEVAQLKEHRRQIHRVTFNPHAGQHFLSASQDGTVRLWDLRDVRRDANTFPSRFTTSGQNEGVRDVKWSPTDIFELAMCTDGGFVQRWDTRKLKTPLTRIAAHTGPCATIDWHPDGKHLLSASSDKTVKVWNISAEGRRHKAVYEIKTPHPLRHARWRPSCQSSWPKGRGARQCTQIVTSYERDHPIVHIWDFRRPWLPFREMEGYQTAPTDLLWHSQDLLWTVNREGMFLQHDIKYARKVMEKRNMQAFAISPLGEFSLVTQKRATRLRPGLNRDDSEAFIHQRRLGLSHTETIGQGHSSSRGSHDDTLDDTFLSSSYGKRHTRSPSARIGKMSNGSPPAYDVGSTRTVSLEDVLKAGRAYKPGQSAARGRLPGSPNLLLLQYFAKQYKTRALPEPPSVDAFLKAHEMFEHNASYAQKASLYRMAQSWRIMGRAVMTELLNRADHHRGLRVKNDSGPRKSLLDESPFARRTRRWLGSTERRLSSKPGTPLSRPLRTMESLSTVQPDSTSNVPTPIARPVKDRHELERASLKEIDKDETLTLPPSLLTPSEIRENIEGQSRATLQAVDHRGIEHRNSWYGSVQNYREKREAINNWRQPVKEPLNLEDEPSERPKPTRYNSDESFGMFPSLSSRDASGPASSIASSRSNLMDAVQENLRSEGSYGSMNLGSSSSSEPIMGRSYQARQGVPEDQGQGSVVETSSGSDHNGHMMVPAPRQNTDAPARDIPRDMQTLAMNNQQSFASDVDTFSNQRKPSDDVENMEASGTIIPHRHSRQLGRSREGSITKPATLPQITESVSAVMPSKNASIDATKTPFITADFLASDYNIDAEKDKPFRIIDMLNHLLDYHTTKVPDAQAATNLIFLLTPLLPETHALPQAKVDATITVYSEYFTAMGYSDMEIYGLFSTSFEHLIKAGLQPLQAESIISTYHSQLQHLGLFSHAAYLRRVSYPMYPSVYEGGLKDTQVSFMCGTCRKPITAPNKMRCENCTQRQDPCPICWCDTSPFEGPAKIKTRTGGNRVAVAEPFIRPASAGDDSDDDIRQAIGEIGVQTNALYSTCLLCNHSAHAACLRTWHSGAPSDLDVSPTSVSTSEGACPTPGCLCACTPGPRRNDLLDTVERREREKCVRDDDWVIAESRAAQMAATLAGGRKKSGLSVTTPNEEAGNSRRERRSVGFRQG</sequence>
<evidence type="ECO:0000256" key="1">
    <source>
        <dbReference type="ARBA" id="ARBA00022574"/>
    </source>
</evidence>
<feature type="compositionally biased region" description="Pro residues" evidence="7">
    <location>
        <begin position="22"/>
        <end position="31"/>
    </location>
</feature>
<dbReference type="InParanoid" id="A0A074ZEV4"/>
<gene>
    <name evidence="8" type="ORF">AUEXF2481DRAFT_580778</name>
</gene>
<dbReference type="SUPFAM" id="SSF50978">
    <property type="entry name" value="WD40 repeat-like"/>
    <property type="match status" value="1"/>
</dbReference>
<evidence type="ECO:0000313" key="8">
    <source>
        <dbReference type="EMBL" id="KEQ97161.1"/>
    </source>
</evidence>
<dbReference type="GO" id="GO:0008270">
    <property type="term" value="F:zinc ion binding"/>
    <property type="evidence" value="ECO:0007669"/>
    <property type="project" value="UniProtKB-KW"/>
</dbReference>
<dbReference type="PANTHER" id="PTHR46200:SF1">
    <property type="entry name" value="GATOR COMPLEX PROTEIN WDR24"/>
    <property type="match status" value="1"/>
</dbReference>
<accession>A0A074ZEV4</accession>
<dbReference type="HOGENOM" id="CLU_002874_0_0_1"/>
<dbReference type="InterPro" id="IPR019775">
    <property type="entry name" value="WD40_repeat_CS"/>
</dbReference>
<protein>
    <submittedName>
        <fullName evidence="8">Uncharacterized protein</fullName>
    </submittedName>
</protein>
<keyword evidence="3" id="KW-0677">Repeat</keyword>
<dbReference type="PROSITE" id="PS50082">
    <property type="entry name" value="WD_REPEATS_2"/>
    <property type="match status" value="2"/>
</dbReference>
<dbReference type="Gene3D" id="2.130.10.10">
    <property type="entry name" value="YVTN repeat-like/Quinoprotein amine dehydrogenase"/>
    <property type="match status" value="2"/>
</dbReference>
<feature type="region of interest" description="Disordered" evidence="7">
    <location>
        <begin position="470"/>
        <end position="522"/>
    </location>
</feature>
<evidence type="ECO:0000313" key="9">
    <source>
        <dbReference type="Proteomes" id="UP000030641"/>
    </source>
</evidence>
<evidence type="ECO:0000256" key="4">
    <source>
        <dbReference type="ARBA" id="ARBA00022771"/>
    </source>
</evidence>
<evidence type="ECO:0000256" key="6">
    <source>
        <dbReference type="PROSITE-ProRule" id="PRU00221"/>
    </source>
</evidence>
<evidence type="ECO:0000256" key="3">
    <source>
        <dbReference type="ARBA" id="ARBA00022737"/>
    </source>
</evidence>
<evidence type="ECO:0000256" key="7">
    <source>
        <dbReference type="SAM" id="MobiDB-lite"/>
    </source>
</evidence>
<dbReference type="InterPro" id="IPR037590">
    <property type="entry name" value="WDR24"/>
</dbReference>
<dbReference type="GO" id="GO:0016239">
    <property type="term" value="P:positive regulation of macroautophagy"/>
    <property type="evidence" value="ECO:0007669"/>
    <property type="project" value="TreeGrafter"/>
</dbReference>
<feature type="compositionally biased region" description="Low complexity" evidence="7">
    <location>
        <begin position="812"/>
        <end position="824"/>
    </location>
</feature>
<reference evidence="8 9" key="1">
    <citation type="journal article" date="2014" name="BMC Genomics">
        <title>Genome sequencing of four Aureobasidium pullulans varieties: biotechnological potential, stress tolerance, and description of new species.</title>
        <authorList>
            <person name="Gostin Ar C."/>
            <person name="Ohm R.A."/>
            <person name="Kogej T."/>
            <person name="Sonjak S."/>
            <person name="Turk M."/>
            <person name="Zajc J."/>
            <person name="Zalar P."/>
            <person name="Grube M."/>
            <person name="Sun H."/>
            <person name="Han J."/>
            <person name="Sharma A."/>
            <person name="Chiniquy J."/>
            <person name="Ngan C.Y."/>
            <person name="Lipzen A."/>
            <person name="Barry K."/>
            <person name="Grigoriev I.V."/>
            <person name="Gunde-Cimerman N."/>
        </authorList>
    </citation>
    <scope>NUCLEOTIDE SEQUENCE [LARGE SCALE GENOMIC DNA]</scope>
    <source>
        <strain evidence="8 9">EXF-2481</strain>
    </source>
</reference>
<keyword evidence="5" id="KW-0862">Zinc</keyword>
<dbReference type="GO" id="GO:0005774">
    <property type="term" value="C:vacuolar membrane"/>
    <property type="evidence" value="ECO:0007669"/>
    <property type="project" value="TreeGrafter"/>
</dbReference>
<feature type="compositionally biased region" description="Polar residues" evidence="7">
    <location>
        <begin position="676"/>
        <end position="690"/>
    </location>
</feature>
<feature type="region of interest" description="Disordered" evidence="7">
    <location>
        <begin position="774"/>
        <end position="900"/>
    </location>
</feature>
<feature type="repeat" description="WD" evidence="6">
    <location>
        <begin position="183"/>
        <end position="225"/>
    </location>
</feature>
<dbReference type="PROSITE" id="PS00678">
    <property type="entry name" value="WD_REPEATS_1"/>
    <property type="match status" value="1"/>
</dbReference>
<dbReference type="PROSITE" id="PS50294">
    <property type="entry name" value="WD_REPEATS_REGION"/>
    <property type="match status" value="2"/>
</dbReference>
<feature type="compositionally biased region" description="Low complexity" evidence="7">
    <location>
        <begin position="838"/>
        <end position="851"/>
    </location>
</feature>
<proteinExistence type="predicted"/>
<feature type="repeat" description="WD" evidence="6">
    <location>
        <begin position="277"/>
        <end position="318"/>
    </location>
</feature>
<dbReference type="InterPro" id="IPR036322">
    <property type="entry name" value="WD40_repeat_dom_sf"/>
</dbReference>
<feature type="region of interest" description="Disordered" evidence="7">
    <location>
        <begin position="651"/>
        <end position="693"/>
    </location>
</feature>
<dbReference type="Pfam" id="PF00400">
    <property type="entry name" value="WD40"/>
    <property type="match status" value="2"/>
</dbReference>
<organism evidence="8 9">
    <name type="scientific">Aureobasidium subglaciale (strain EXF-2481)</name>
    <name type="common">Aureobasidium pullulans var. subglaciale</name>
    <dbReference type="NCBI Taxonomy" id="1043005"/>
    <lineage>
        <taxon>Eukaryota</taxon>
        <taxon>Fungi</taxon>
        <taxon>Dikarya</taxon>
        <taxon>Ascomycota</taxon>
        <taxon>Pezizomycotina</taxon>
        <taxon>Dothideomycetes</taxon>
        <taxon>Dothideomycetidae</taxon>
        <taxon>Dothideales</taxon>
        <taxon>Saccotheciaceae</taxon>
        <taxon>Aureobasidium</taxon>
    </lineage>
</organism>
<dbReference type="GO" id="GO:0061700">
    <property type="term" value="C:GATOR2 complex"/>
    <property type="evidence" value="ECO:0007669"/>
    <property type="project" value="TreeGrafter"/>
</dbReference>
<dbReference type="PANTHER" id="PTHR46200">
    <property type="entry name" value="GATOR COMPLEX PROTEIN WDR24"/>
    <property type="match status" value="1"/>
</dbReference>